<evidence type="ECO:0000313" key="12">
    <source>
        <dbReference type="EMBL" id="PTQ56316.1"/>
    </source>
</evidence>
<dbReference type="Pfam" id="PF04879">
    <property type="entry name" value="Molybdop_Fe4S4"/>
    <property type="match status" value="1"/>
</dbReference>
<dbReference type="PANTHER" id="PTHR43598:SF1">
    <property type="entry name" value="FORMATE DEHYDROGENASE-O MAJOR SUBUNIT"/>
    <property type="match status" value="1"/>
</dbReference>
<evidence type="ECO:0000313" key="13">
    <source>
        <dbReference type="Proteomes" id="UP000244338"/>
    </source>
</evidence>
<accession>A0A2R6Y0V5</accession>
<feature type="compositionally biased region" description="Basic and acidic residues" evidence="10">
    <location>
        <begin position="663"/>
        <end position="677"/>
    </location>
</feature>
<dbReference type="InterPro" id="IPR037946">
    <property type="entry name" value="MopB_CT_Tetrathionate"/>
</dbReference>
<protein>
    <submittedName>
        <fullName evidence="12">Anaerobic dehydrogenase</fullName>
    </submittedName>
</protein>
<evidence type="ECO:0000256" key="7">
    <source>
        <dbReference type="ARBA" id="ARBA00023002"/>
    </source>
</evidence>
<organism evidence="12 13">
    <name type="scientific">Candidatus Carbonibacillus altaicus</name>
    <dbReference type="NCBI Taxonomy" id="2163959"/>
    <lineage>
        <taxon>Bacteria</taxon>
        <taxon>Bacillati</taxon>
        <taxon>Bacillota</taxon>
        <taxon>Bacilli</taxon>
        <taxon>Bacillales</taxon>
        <taxon>Candidatus Carbonibacillus</taxon>
    </lineage>
</organism>
<dbReference type="PANTHER" id="PTHR43598">
    <property type="entry name" value="TUNGSTEN-CONTAINING FORMYLMETHANOFURAN DEHYDROGENASE 2 SUBUNIT B"/>
    <property type="match status" value="1"/>
</dbReference>
<keyword evidence="6" id="KW-0479">Metal-binding</keyword>
<gene>
    <name evidence="12" type="ORF">BSOLF_0351</name>
</gene>
<evidence type="ECO:0000256" key="8">
    <source>
        <dbReference type="ARBA" id="ARBA00023004"/>
    </source>
</evidence>
<evidence type="ECO:0000256" key="4">
    <source>
        <dbReference type="ARBA" id="ARBA00010312"/>
    </source>
</evidence>
<keyword evidence="9" id="KW-0411">Iron-sulfur</keyword>
<dbReference type="InterPro" id="IPR006657">
    <property type="entry name" value="MoPterin_dinucl-bd_dom"/>
</dbReference>
<dbReference type="Gene3D" id="2.40.40.20">
    <property type="match status" value="1"/>
</dbReference>
<sequence>MTVTDFRHNRFQRFGKLHSFPPPEKWDDWVELEAKSWPKRVERRYRLIPTVCFNCEAACGLLAYIDQKTGEIQKLEGHPLHPASRGRNCAKGPATITQVKNPDRILYPLKRVGERGEGKWERVSWDAVLDDIAGRIRKAIIEGRKDEVVYHVGRAGEDGYTERVLATWGVDGHNSHTNVCSSGARTGYTFWMGIDRPAPDYTHARFILMMSAHLESGHYFNPNAQRIIEAKQKGTKIAVIDTRLSNTASKADYWLSPWPGTEAALLLAMANIILQEDLYNMEFIRRWVNWRTLMQAEDYLAWLVKEGRISRLPEGRDFEAFIQLMKDMYAPFTPEWAEQETGVLSKKIRDVAREIGRAGTAFASNIWRNAAAGHRGGWMITRALFFLNVLVGAVGEKGSTIPNAYLKFVPKPHTEAHGNVKVWNELHYPKYFPMTHFELSYLLPHLLKDSGKRLDVYFTRVLNPVWTFPDGFSWIEVLTDPGKVGLHVALTPTWSETAQYADYVLPMGLATERHDLFSFETHLAQWIGFRQPVLRVLAEREGKKVNFTYEVNPGEVWEENEFWIELSWRIDPDGSLGIRKHYESPYRPGEKITVEEYYRWIFENSVPGLPEAAAKENLTPMEYMRKYGAFTITEDVLKEHEKPLPEAWLKEARIVDEDSLSHDEAAAAHVTEERETNLSHPSSTNTMTSDKEITSIAGLVQSPSSPYDPDVTIPYAKVGVWLKTAPSKVNARPYTGPFKNAHGEVRVGIVVDGKPVVGFPTPSGKLEFFSTTLVAWGWKEYAVPYYPLNREQRQKYVHIVSQVHPDVIDRNSNEFGLLPTFRLPTLIHSRTNGAKWLHEISHSNPIWMNPEDAERLGIKTGDLAQVTTEIGYFVDKVWVTDSIRPGIIAVSHHIGRWRLHEDHGSDRWNSSLVRLEKQGHTWRLIRIKGPTPWKSNDPDTERIWWTEGGVHQNLTLPVQPDPISGMMCWHTKVRVDKVTDPSRYMDIAVDTQKAHEVFHRWLSYTRPVETPGALRRPFWMIRPLKPHPSAYRLPGGDNN</sequence>
<dbReference type="GO" id="GO:0051539">
    <property type="term" value="F:4 iron, 4 sulfur cluster binding"/>
    <property type="evidence" value="ECO:0007669"/>
    <property type="project" value="UniProtKB-KW"/>
</dbReference>
<dbReference type="GO" id="GO:0016491">
    <property type="term" value="F:oxidoreductase activity"/>
    <property type="evidence" value="ECO:0007669"/>
    <property type="project" value="UniProtKB-KW"/>
</dbReference>
<dbReference type="SMART" id="SM00926">
    <property type="entry name" value="Molybdop_Fe4S4"/>
    <property type="match status" value="1"/>
</dbReference>
<evidence type="ECO:0000256" key="3">
    <source>
        <dbReference type="ARBA" id="ARBA00004196"/>
    </source>
</evidence>
<evidence type="ECO:0000256" key="6">
    <source>
        <dbReference type="ARBA" id="ARBA00022723"/>
    </source>
</evidence>
<evidence type="ECO:0000259" key="11">
    <source>
        <dbReference type="PROSITE" id="PS51669"/>
    </source>
</evidence>
<dbReference type="Proteomes" id="UP000244338">
    <property type="component" value="Unassembled WGS sequence"/>
</dbReference>
<dbReference type="SUPFAM" id="SSF50692">
    <property type="entry name" value="ADC-like"/>
    <property type="match status" value="1"/>
</dbReference>
<dbReference type="Gene3D" id="2.20.25.90">
    <property type="entry name" value="ADC-like domains"/>
    <property type="match status" value="1"/>
</dbReference>
<dbReference type="GO" id="GO:0009055">
    <property type="term" value="F:electron transfer activity"/>
    <property type="evidence" value="ECO:0007669"/>
    <property type="project" value="TreeGrafter"/>
</dbReference>
<comment type="similarity">
    <text evidence="4">Belongs to the prokaryotic molybdopterin-containing oxidoreductase family.</text>
</comment>
<dbReference type="SUPFAM" id="SSF53706">
    <property type="entry name" value="Formate dehydrogenase/DMSO reductase, domains 1-3"/>
    <property type="match status" value="1"/>
</dbReference>
<dbReference type="Pfam" id="PF01568">
    <property type="entry name" value="Molydop_binding"/>
    <property type="match status" value="1"/>
</dbReference>
<dbReference type="GO" id="GO:0009061">
    <property type="term" value="P:anaerobic respiration"/>
    <property type="evidence" value="ECO:0007669"/>
    <property type="project" value="TreeGrafter"/>
</dbReference>
<dbReference type="Gene3D" id="3.40.50.740">
    <property type="match status" value="1"/>
</dbReference>
<proteinExistence type="inferred from homology"/>
<keyword evidence="7" id="KW-0560">Oxidoreductase</keyword>
<name>A0A2R6Y0V5_9BACL</name>
<feature type="region of interest" description="Disordered" evidence="10">
    <location>
        <begin position="663"/>
        <end position="688"/>
    </location>
</feature>
<dbReference type="InterPro" id="IPR006963">
    <property type="entry name" value="Mopterin_OxRdtase_4Fe-4S_dom"/>
</dbReference>
<evidence type="ECO:0000256" key="9">
    <source>
        <dbReference type="ARBA" id="ARBA00023014"/>
    </source>
</evidence>
<keyword evidence="5" id="KW-0004">4Fe-4S</keyword>
<comment type="caution">
    <text evidence="12">The sequence shown here is derived from an EMBL/GenBank/DDBJ whole genome shotgun (WGS) entry which is preliminary data.</text>
</comment>
<dbReference type="EMBL" id="PEBX01000033">
    <property type="protein sequence ID" value="PTQ56316.1"/>
    <property type="molecule type" value="Genomic_DNA"/>
</dbReference>
<feature type="compositionally biased region" description="Polar residues" evidence="10">
    <location>
        <begin position="678"/>
        <end position="688"/>
    </location>
</feature>
<comment type="cofactor">
    <cofactor evidence="2">
        <name>[4Fe-4S] cluster</name>
        <dbReference type="ChEBI" id="CHEBI:49883"/>
    </cofactor>
</comment>
<keyword evidence="8" id="KW-0408">Iron</keyword>
<dbReference type="Pfam" id="PF00384">
    <property type="entry name" value="Molybdopterin"/>
    <property type="match status" value="1"/>
</dbReference>
<dbReference type="CDD" id="cd02780">
    <property type="entry name" value="MopB_CT_Tetrathionate_Arsenate-R"/>
    <property type="match status" value="1"/>
</dbReference>
<dbReference type="GO" id="GO:0043546">
    <property type="term" value="F:molybdopterin cofactor binding"/>
    <property type="evidence" value="ECO:0007669"/>
    <property type="project" value="InterPro"/>
</dbReference>
<dbReference type="AlphaFoldDB" id="A0A2R6Y0V5"/>
<evidence type="ECO:0000256" key="5">
    <source>
        <dbReference type="ARBA" id="ARBA00022485"/>
    </source>
</evidence>
<comment type="cofactor">
    <cofactor evidence="1">
        <name>Mo-bis(molybdopterin guanine dinucleotide)</name>
        <dbReference type="ChEBI" id="CHEBI:60539"/>
    </cofactor>
</comment>
<dbReference type="Gene3D" id="3.40.228.10">
    <property type="entry name" value="Dimethylsulfoxide Reductase, domain 2"/>
    <property type="match status" value="1"/>
</dbReference>
<evidence type="ECO:0000256" key="10">
    <source>
        <dbReference type="SAM" id="MobiDB-lite"/>
    </source>
</evidence>
<dbReference type="PROSITE" id="PS51669">
    <property type="entry name" value="4FE4S_MOW_BIS_MGD"/>
    <property type="match status" value="1"/>
</dbReference>
<comment type="subcellular location">
    <subcellularLocation>
        <location evidence="3">Cell envelope</location>
    </subcellularLocation>
</comment>
<dbReference type="InterPro" id="IPR006656">
    <property type="entry name" value="Mopterin_OxRdtase"/>
</dbReference>
<evidence type="ECO:0000256" key="1">
    <source>
        <dbReference type="ARBA" id="ARBA00001942"/>
    </source>
</evidence>
<evidence type="ECO:0000256" key="2">
    <source>
        <dbReference type="ARBA" id="ARBA00001966"/>
    </source>
</evidence>
<dbReference type="InterPro" id="IPR009010">
    <property type="entry name" value="Asp_de-COase-like_dom_sf"/>
</dbReference>
<dbReference type="GO" id="GO:0030151">
    <property type="term" value="F:molybdenum ion binding"/>
    <property type="evidence" value="ECO:0007669"/>
    <property type="project" value="TreeGrafter"/>
</dbReference>
<dbReference type="GO" id="GO:0030313">
    <property type="term" value="C:cell envelope"/>
    <property type="evidence" value="ECO:0007669"/>
    <property type="project" value="UniProtKB-SubCell"/>
</dbReference>
<feature type="domain" description="4Fe-4S Mo/W bis-MGD-type" evidence="11">
    <location>
        <begin position="45"/>
        <end position="103"/>
    </location>
</feature>
<reference evidence="13" key="1">
    <citation type="journal article" date="2018" name="Sci. Rep.">
        <title>Lignite coal burning seam in the remote Altai Mountains harbors a hydrogen-driven thermophilic microbial community.</title>
        <authorList>
            <person name="Kadnikov V.V."/>
            <person name="Mardanov A.V."/>
            <person name="Ivasenko D.A."/>
            <person name="Antsiferov D.V."/>
            <person name="Beletsky A.V."/>
            <person name="Karnachuk O.V."/>
            <person name="Ravin N.V."/>
        </authorList>
    </citation>
    <scope>NUCLEOTIDE SEQUENCE [LARGE SCALE GENOMIC DNA]</scope>
</reference>
<dbReference type="Gene3D" id="3.30.2070.10">
    <property type="entry name" value="Formate dehydrogenase/DMSO reductase"/>
    <property type="match status" value="1"/>
</dbReference>